<sequence length="133" mass="14800">MMASLNSPAAENDHTQSQQLPNQEQDESTPKVPIILTKKKNGKKVTAINYTKYISTMTPPPGKDFALHSLVQTNLIDSKGRLLKGVKSVPIQVPASVETRNPKPRSFAKIVDDDADRIVPIKFTKAERKKYTE</sequence>
<reference evidence="3" key="1">
    <citation type="submission" date="2022-11" db="UniProtKB">
        <authorList>
            <consortium name="WormBaseParasite"/>
        </authorList>
    </citation>
    <scope>IDENTIFICATION</scope>
</reference>
<organism evidence="2 3">
    <name type="scientific">Acrobeloides nanus</name>
    <dbReference type="NCBI Taxonomy" id="290746"/>
    <lineage>
        <taxon>Eukaryota</taxon>
        <taxon>Metazoa</taxon>
        <taxon>Ecdysozoa</taxon>
        <taxon>Nematoda</taxon>
        <taxon>Chromadorea</taxon>
        <taxon>Rhabditida</taxon>
        <taxon>Tylenchina</taxon>
        <taxon>Cephalobomorpha</taxon>
        <taxon>Cephaloboidea</taxon>
        <taxon>Cephalobidae</taxon>
        <taxon>Acrobeloides</taxon>
    </lineage>
</organism>
<dbReference type="Proteomes" id="UP000887540">
    <property type="component" value="Unplaced"/>
</dbReference>
<evidence type="ECO:0000313" key="3">
    <source>
        <dbReference type="WBParaSite" id="ACRNAN_scaffold568.g28224.t1"/>
    </source>
</evidence>
<name>A0A914E593_9BILA</name>
<evidence type="ECO:0000256" key="1">
    <source>
        <dbReference type="SAM" id="MobiDB-lite"/>
    </source>
</evidence>
<proteinExistence type="predicted"/>
<feature type="region of interest" description="Disordered" evidence="1">
    <location>
        <begin position="1"/>
        <end position="33"/>
    </location>
</feature>
<feature type="compositionally biased region" description="Polar residues" evidence="1">
    <location>
        <begin position="1"/>
        <end position="23"/>
    </location>
</feature>
<evidence type="ECO:0000313" key="2">
    <source>
        <dbReference type="Proteomes" id="UP000887540"/>
    </source>
</evidence>
<accession>A0A914E593</accession>
<protein>
    <submittedName>
        <fullName evidence="3">Uncharacterized protein</fullName>
    </submittedName>
</protein>
<dbReference type="AlphaFoldDB" id="A0A914E593"/>
<keyword evidence="2" id="KW-1185">Reference proteome</keyword>
<dbReference type="WBParaSite" id="ACRNAN_scaffold568.g28224.t1">
    <property type="protein sequence ID" value="ACRNAN_scaffold568.g28224.t1"/>
    <property type="gene ID" value="ACRNAN_scaffold568.g28224"/>
</dbReference>